<comment type="caution">
    <text evidence="2">The sequence shown here is derived from an EMBL/GenBank/DDBJ whole genome shotgun (WGS) entry which is preliminary data.</text>
</comment>
<organism evidence="2 3">
    <name type="scientific">Roseivivax marinus</name>
    <dbReference type="NCBI Taxonomy" id="1379903"/>
    <lineage>
        <taxon>Bacteria</taxon>
        <taxon>Pseudomonadati</taxon>
        <taxon>Pseudomonadota</taxon>
        <taxon>Alphaproteobacteria</taxon>
        <taxon>Rhodobacterales</taxon>
        <taxon>Roseobacteraceae</taxon>
        <taxon>Roseivivax</taxon>
    </lineage>
</organism>
<dbReference type="eggNOG" id="ENOG5032Z1M">
    <property type="taxonomic scope" value="Bacteria"/>
</dbReference>
<protein>
    <submittedName>
        <fullName evidence="2">Uncharacterized protein</fullName>
    </submittedName>
</protein>
<feature type="chain" id="PRO_5004842106" evidence="1">
    <location>
        <begin position="20"/>
        <end position="150"/>
    </location>
</feature>
<dbReference type="Proteomes" id="UP000019063">
    <property type="component" value="Unassembled WGS sequence"/>
</dbReference>
<keyword evidence="1" id="KW-0732">Signal</keyword>
<reference evidence="2 3" key="1">
    <citation type="journal article" date="2014" name="Antonie Van Leeuwenhoek">
        <title>Roseivivax atlanticus sp. nov., isolated from surface seawater of the Atlantic Ocean.</title>
        <authorList>
            <person name="Li G."/>
            <person name="Lai Q."/>
            <person name="Liu X."/>
            <person name="Sun F."/>
            <person name="Shao Z."/>
        </authorList>
    </citation>
    <scope>NUCLEOTIDE SEQUENCE [LARGE SCALE GENOMIC DNA]</scope>
    <source>
        <strain evidence="2 3">22II-s10s</strain>
    </source>
</reference>
<sequence length="150" mass="15782">MIRAALLTAALTTATGAQAAAVRDCDTFEANARNLVLPVEEGVRTFANGNVRLLHLDTGGEPACCSAHLMVLLPDPELPGQICVLISADDRSGFYAIDLPGTTAAYDPATGLSLDVPVALHDGTASMPRRLRLRINQQTGVVDATQEDMP</sequence>
<gene>
    <name evidence="2" type="ORF">ATO8_13767</name>
</gene>
<proteinExistence type="predicted"/>
<evidence type="ECO:0000256" key="1">
    <source>
        <dbReference type="SAM" id="SignalP"/>
    </source>
</evidence>
<accession>W4HHD7</accession>
<feature type="signal peptide" evidence="1">
    <location>
        <begin position="1"/>
        <end position="19"/>
    </location>
</feature>
<dbReference type="STRING" id="1379903.ATO8_13767"/>
<keyword evidence="3" id="KW-1185">Reference proteome</keyword>
<name>W4HHD7_9RHOB</name>
<evidence type="ECO:0000313" key="2">
    <source>
        <dbReference type="EMBL" id="ETW12167.1"/>
    </source>
</evidence>
<evidence type="ECO:0000313" key="3">
    <source>
        <dbReference type="Proteomes" id="UP000019063"/>
    </source>
</evidence>
<dbReference type="AlphaFoldDB" id="W4HHD7"/>
<dbReference type="RefSeq" id="WP_051487783.1">
    <property type="nucleotide sequence ID" value="NZ_AQQW01000008.1"/>
</dbReference>
<dbReference type="EMBL" id="AQQW01000008">
    <property type="protein sequence ID" value="ETW12167.1"/>
    <property type="molecule type" value="Genomic_DNA"/>
</dbReference>